<dbReference type="SUPFAM" id="SSF53613">
    <property type="entry name" value="Ribokinase-like"/>
    <property type="match status" value="1"/>
</dbReference>
<keyword evidence="2" id="KW-0418">Kinase</keyword>
<dbReference type="InterPro" id="IPR029056">
    <property type="entry name" value="Ribokinase-like"/>
</dbReference>
<evidence type="ECO:0000313" key="2">
    <source>
        <dbReference type="EMBL" id="THF76690.1"/>
    </source>
</evidence>
<organism evidence="2 3">
    <name type="scientific">Cohnella fermenti</name>
    <dbReference type="NCBI Taxonomy" id="2565925"/>
    <lineage>
        <taxon>Bacteria</taxon>
        <taxon>Bacillati</taxon>
        <taxon>Bacillota</taxon>
        <taxon>Bacilli</taxon>
        <taxon>Bacillales</taxon>
        <taxon>Paenibacillaceae</taxon>
        <taxon>Cohnella</taxon>
    </lineage>
</organism>
<dbReference type="PANTHER" id="PTHR46969:SF1">
    <property type="entry name" value="BIFUNCTIONAL PROTEIN HLDE"/>
    <property type="match status" value="1"/>
</dbReference>
<dbReference type="Proteomes" id="UP000310636">
    <property type="component" value="Unassembled WGS sequence"/>
</dbReference>
<proteinExistence type="predicted"/>
<keyword evidence="2" id="KW-0808">Transferase</keyword>
<dbReference type="InterPro" id="IPR011611">
    <property type="entry name" value="PfkB_dom"/>
</dbReference>
<dbReference type="GO" id="GO:0005829">
    <property type="term" value="C:cytosol"/>
    <property type="evidence" value="ECO:0007669"/>
    <property type="project" value="TreeGrafter"/>
</dbReference>
<dbReference type="GO" id="GO:0033785">
    <property type="term" value="F:heptose 7-phosphate kinase activity"/>
    <property type="evidence" value="ECO:0007669"/>
    <property type="project" value="TreeGrafter"/>
</dbReference>
<dbReference type="RefSeq" id="WP_136371228.1">
    <property type="nucleotide sequence ID" value="NZ_SSOB01000023.1"/>
</dbReference>
<sequence length="352" mass="37307">MELMEQNRVTQPAVRRADGITKARMGQLLDGFRSLRAGVIGDVCLDAYWVADLTRSTLSRETPHYTLPIVDERYSPGAAGNVAANLAALGCSEVTICSVVGDDWRGELLKGLLAARGIGTSYLITDRNWTTPAYCKPIRTGLQNVQQEDARLDFQNFGPLPAALAEKLGEMLDAMASQCDIIAVTDQLPFGVIGDGIRGKLKEWAAKGKIVVVDSRERIGLYRGMIVKPNEVEASGWFREEATARSPEEWAELARRLSGEVQGVCCMTLGSEGAIWVEGDSCVFVPTRAVPPPIDIVGAGDAFAAASLCALGAGGTGPEAAALAHCASSVVIRKLGTTGTASPDEIRSANAG</sequence>
<protein>
    <submittedName>
        <fullName evidence="2">Sugar kinase</fullName>
    </submittedName>
</protein>
<dbReference type="PANTHER" id="PTHR46969">
    <property type="entry name" value="BIFUNCTIONAL PROTEIN HLDE"/>
    <property type="match status" value="1"/>
</dbReference>
<dbReference type="EMBL" id="SSOB01000023">
    <property type="protein sequence ID" value="THF76690.1"/>
    <property type="molecule type" value="Genomic_DNA"/>
</dbReference>
<feature type="domain" description="Carbohydrate kinase PfkB" evidence="1">
    <location>
        <begin position="226"/>
        <end position="340"/>
    </location>
</feature>
<dbReference type="AlphaFoldDB" id="A0A4S4BP97"/>
<dbReference type="OrthoDB" id="9775849at2"/>
<evidence type="ECO:0000313" key="3">
    <source>
        <dbReference type="Proteomes" id="UP000310636"/>
    </source>
</evidence>
<dbReference type="GO" id="GO:0033786">
    <property type="term" value="F:heptose-1-phosphate adenylyltransferase activity"/>
    <property type="evidence" value="ECO:0007669"/>
    <property type="project" value="TreeGrafter"/>
</dbReference>
<keyword evidence="3" id="KW-1185">Reference proteome</keyword>
<accession>A0A4S4BP97</accession>
<reference evidence="2 3" key="1">
    <citation type="submission" date="2019-04" db="EMBL/GenBank/DDBJ databases">
        <title>Cohnella sp. nov. isolated from preserved vegetables.</title>
        <authorList>
            <person name="Lin S.-Y."/>
            <person name="Hung M.-H."/>
            <person name="Young C.-C."/>
        </authorList>
    </citation>
    <scope>NUCLEOTIDE SEQUENCE [LARGE SCALE GENOMIC DNA]</scope>
    <source>
        <strain evidence="2 3">CC-MHH1044</strain>
    </source>
</reference>
<gene>
    <name evidence="2" type="ORF">E6C55_18130</name>
</gene>
<feature type="domain" description="Carbohydrate kinase PfkB" evidence="1">
    <location>
        <begin position="75"/>
        <end position="131"/>
    </location>
</feature>
<dbReference type="Pfam" id="PF00294">
    <property type="entry name" value="PfkB"/>
    <property type="match status" value="2"/>
</dbReference>
<dbReference type="Gene3D" id="3.40.1190.20">
    <property type="match status" value="1"/>
</dbReference>
<name>A0A4S4BP97_9BACL</name>
<evidence type="ECO:0000259" key="1">
    <source>
        <dbReference type="Pfam" id="PF00294"/>
    </source>
</evidence>
<comment type="caution">
    <text evidence="2">The sequence shown here is derived from an EMBL/GenBank/DDBJ whole genome shotgun (WGS) entry which is preliminary data.</text>
</comment>